<feature type="domain" description="tRNA synthetases class I catalytic" evidence="11">
    <location>
        <begin position="28"/>
        <end position="318"/>
    </location>
</feature>
<feature type="short sequence motif" description="'KMSKS' region" evidence="10">
    <location>
        <begin position="272"/>
        <end position="276"/>
    </location>
</feature>
<keyword evidence="9 10" id="KW-0030">Aminoacyl-tRNA synthetase</keyword>
<dbReference type="KEGG" id="cip:FZC35_00610"/>
<dbReference type="Pfam" id="PF01406">
    <property type="entry name" value="tRNA-synt_1e"/>
    <property type="match status" value="1"/>
</dbReference>
<dbReference type="GO" id="GO:0005524">
    <property type="term" value="F:ATP binding"/>
    <property type="evidence" value="ECO:0007669"/>
    <property type="project" value="UniProtKB-UniRule"/>
</dbReference>
<keyword evidence="3 10" id="KW-0436">Ligase</keyword>
<dbReference type="GO" id="GO:0005829">
    <property type="term" value="C:cytosol"/>
    <property type="evidence" value="ECO:0007669"/>
    <property type="project" value="TreeGrafter"/>
</dbReference>
<feature type="domain" description="Cysteinyl-tRNA ligase anticodon binding" evidence="12">
    <location>
        <begin position="395"/>
        <end position="437"/>
    </location>
</feature>
<dbReference type="CDD" id="cd00672">
    <property type="entry name" value="CysRS_core"/>
    <property type="match status" value="1"/>
</dbReference>
<dbReference type="PANTHER" id="PTHR10890">
    <property type="entry name" value="CYSTEINYL-TRNA SYNTHETASE"/>
    <property type="match status" value="1"/>
</dbReference>
<dbReference type="PANTHER" id="PTHR10890:SF3">
    <property type="entry name" value="CYSTEINE--TRNA LIGASE, CYTOPLASMIC"/>
    <property type="match status" value="1"/>
</dbReference>
<dbReference type="SUPFAM" id="SSF47323">
    <property type="entry name" value="Anticodon-binding domain of a subclass of class I aminoacyl-tRNA synthetases"/>
    <property type="match status" value="1"/>
</dbReference>
<dbReference type="Gene3D" id="1.20.120.1910">
    <property type="entry name" value="Cysteine-tRNA ligase, C-terminal anti-codon recognition domain"/>
    <property type="match status" value="1"/>
</dbReference>
<keyword evidence="14" id="KW-1185">Reference proteome</keyword>
<evidence type="ECO:0000256" key="10">
    <source>
        <dbReference type="HAMAP-Rule" id="MF_00041"/>
    </source>
</evidence>
<organism evidence="13 14">
    <name type="scientific">Candidatus Cytomitobacter indipagum</name>
    <dbReference type="NCBI Taxonomy" id="2601575"/>
    <lineage>
        <taxon>Bacteria</taxon>
        <taxon>Pseudomonadati</taxon>
        <taxon>Pseudomonadota</taxon>
        <taxon>Alphaproteobacteria</taxon>
        <taxon>Holosporales</taxon>
        <taxon>Holosporaceae</taxon>
        <taxon>Candidatus Cytomitobacter</taxon>
    </lineage>
</organism>
<dbReference type="GO" id="GO:0004817">
    <property type="term" value="F:cysteine-tRNA ligase activity"/>
    <property type="evidence" value="ECO:0007669"/>
    <property type="project" value="UniProtKB-UniRule"/>
</dbReference>
<keyword evidence="5 10" id="KW-0547">Nucleotide-binding</keyword>
<evidence type="ECO:0000256" key="2">
    <source>
        <dbReference type="ARBA" id="ARBA00011245"/>
    </source>
</evidence>
<feature type="binding site" evidence="10">
    <location>
        <position position="39"/>
    </location>
    <ligand>
        <name>Zn(2+)</name>
        <dbReference type="ChEBI" id="CHEBI:29105"/>
    </ligand>
</feature>
<dbReference type="NCBIfam" id="TIGR00435">
    <property type="entry name" value="cysS"/>
    <property type="match status" value="1"/>
</dbReference>
<dbReference type="RefSeq" id="WP_148980734.1">
    <property type="nucleotide sequence ID" value="NZ_CP043315.1"/>
</dbReference>
<dbReference type="GO" id="GO:0008270">
    <property type="term" value="F:zinc ion binding"/>
    <property type="evidence" value="ECO:0007669"/>
    <property type="project" value="UniProtKB-UniRule"/>
</dbReference>
<keyword evidence="8 10" id="KW-0648">Protein biosynthesis</keyword>
<evidence type="ECO:0000256" key="5">
    <source>
        <dbReference type="ARBA" id="ARBA00022741"/>
    </source>
</evidence>
<dbReference type="InterPro" id="IPR014729">
    <property type="entry name" value="Rossmann-like_a/b/a_fold"/>
</dbReference>
<proteinExistence type="inferred from homology"/>
<keyword evidence="6 10" id="KW-0862">Zinc</keyword>
<dbReference type="InterPro" id="IPR009080">
    <property type="entry name" value="tRNAsynth_Ia_anticodon-bd"/>
</dbReference>
<evidence type="ECO:0000256" key="6">
    <source>
        <dbReference type="ARBA" id="ARBA00022833"/>
    </source>
</evidence>
<dbReference type="Proteomes" id="UP000325155">
    <property type="component" value="Chromosome"/>
</dbReference>
<dbReference type="HAMAP" id="MF_00041">
    <property type="entry name" value="Cys_tRNA_synth"/>
    <property type="match status" value="1"/>
</dbReference>
<feature type="short sequence motif" description="'HIGH' region" evidence="10">
    <location>
        <begin position="41"/>
        <end position="51"/>
    </location>
</feature>
<dbReference type="Pfam" id="PF23493">
    <property type="entry name" value="CysS_C"/>
    <property type="match status" value="1"/>
</dbReference>
<evidence type="ECO:0000256" key="1">
    <source>
        <dbReference type="ARBA" id="ARBA00005594"/>
    </source>
</evidence>
<comment type="cofactor">
    <cofactor evidence="10">
        <name>Zn(2+)</name>
        <dbReference type="ChEBI" id="CHEBI:29105"/>
    </cofactor>
    <text evidence="10">Binds 1 zinc ion per subunit.</text>
</comment>
<feature type="binding site" evidence="10">
    <location>
        <position position="244"/>
    </location>
    <ligand>
        <name>Zn(2+)</name>
        <dbReference type="ChEBI" id="CHEBI:29105"/>
    </ligand>
</feature>
<dbReference type="PRINTS" id="PR00983">
    <property type="entry name" value="TRNASYNTHCYS"/>
</dbReference>
<feature type="binding site" evidence="10">
    <location>
        <position position="275"/>
    </location>
    <ligand>
        <name>ATP</name>
        <dbReference type="ChEBI" id="CHEBI:30616"/>
    </ligand>
</feature>
<dbReference type="InterPro" id="IPR015803">
    <property type="entry name" value="Cys-tRNA-ligase"/>
</dbReference>
<protein>
    <recommendedName>
        <fullName evidence="10">Cysteine--tRNA ligase</fullName>
        <ecNumber evidence="10">6.1.1.16</ecNumber>
    </recommendedName>
    <alternativeName>
        <fullName evidence="10">Cysteinyl-tRNA synthetase</fullName>
        <shortName evidence="10">CysRS</shortName>
    </alternativeName>
</protein>
<name>A0A5C0UDP9_9PROT</name>
<dbReference type="InterPro" id="IPR024909">
    <property type="entry name" value="Cys-tRNA/MSH_ligase"/>
</dbReference>
<evidence type="ECO:0000313" key="14">
    <source>
        <dbReference type="Proteomes" id="UP000325155"/>
    </source>
</evidence>
<evidence type="ECO:0000256" key="4">
    <source>
        <dbReference type="ARBA" id="ARBA00022723"/>
    </source>
</evidence>
<evidence type="ECO:0000256" key="9">
    <source>
        <dbReference type="ARBA" id="ARBA00023146"/>
    </source>
</evidence>
<dbReference type="OrthoDB" id="9815130at2"/>
<accession>A0A5C0UDP9</accession>
<keyword evidence="4 10" id="KW-0479">Metal-binding</keyword>
<comment type="subcellular location">
    <subcellularLocation>
        <location evidence="10">Cytoplasm</location>
    </subcellularLocation>
</comment>
<evidence type="ECO:0000259" key="12">
    <source>
        <dbReference type="Pfam" id="PF23493"/>
    </source>
</evidence>
<evidence type="ECO:0000256" key="8">
    <source>
        <dbReference type="ARBA" id="ARBA00022917"/>
    </source>
</evidence>
<comment type="similarity">
    <text evidence="1 10">Belongs to the class-I aminoacyl-tRNA synthetase family.</text>
</comment>
<dbReference type="InterPro" id="IPR056411">
    <property type="entry name" value="CysS_C"/>
</dbReference>
<dbReference type="SUPFAM" id="SSF52374">
    <property type="entry name" value="Nucleotidylyl transferase"/>
    <property type="match status" value="1"/>
</dbReference>
<comment type="subunit">
    <text evidence="2 10">Monomer.</text>
</comment>
<dbReference type="InterPro" id="IPR032678">
    <property type="entry name" value="tRNA-synt_1_cat_dom"/>
</dbReference>
<feature type="binding site" evidence="10">
    <location>
        <position position="240"/>
    </location>
    <ligand>
        <name>Zn(2+)</name>
        <dbReference type="ChEBI" id="CHEBI:29105"/>
    </ligand>
</feature>
<evidence type="ECO:0000313" key="13">
    <source>
        <dbReference type="EMBL" id="QEK37887.1"/>
    </source>
</evidence>
<dbReference type="AlphaFoldDB" id="A0A5C0UDP9"/>
<gene>
    <name evidence="10" type="primary">cysS</name>
    <name evidence="13" type="ORF">FZC35_00610</name>
</gene>
<dbReference type="Gene3D" id="3.40.50.620">
    <property type="entry name" value="HUPs"/>
    <property type="match status" value="1"/>
</dbReference>
<dbReference type="EMBL" id="CP043315">
    <property type="protein sequence ID" value="QEK37887.1"/>
    <property type="molecule type" value="Genomic_DNA"/>
</dbReference>
<evidence type="ECO:0000256" key="7">
    <source>
        <dbReference type="ARBA" id="ARBA00022840"/>
    </source>
</evidence>
<sequence length="439" mass="50855">MIHKKTEIQLDKIKLFNSLMSKKEEFIPFDDKCVKIYACGPTIYKSPHVGNFRSFIIFDVLFRFMQQIYPKVIYVRNLTDIDDKIISESKLRNIPHKSLTNEVHESFKFDSEKLNVLNPTYEPKATEYIHNMIQDIEKLIENGFAYVADGNVLFDSTKYDDYRAFCKNMNSESGARIELTSIKKHENDFVLWKPSNDVFWSSPWGNGRPGWHIECTSMSKEILGFPFDIHCGGQDLIFPHHTNERAQGYGLCNVDCAKYWIHNHFVNIDNNKMSKSSSNALDLKKLLEKYNPMVIRLFLLMSHYRHPMNWSEDGLEEAGNIYAKWKRSLSEIEIGNTILSSVYNALADDINTPLAIKKISEIIKNNEDLGSAKKSCEILGIHFNDAGSIDNDLIEGLVQKREEARKNKDYNLSDQIRDQLKQMGIIIEDSKDGIKWRKE</sequence>
<evidence type="ECO:0000256" key="3">
    <source>
        <dbReference type="ARBA" id="ARBA00022598"/>
    </source>
</evidence>
<evidence type="ECO:0000259" key="11">
    <source>
        <dbReference type="Pfam" id="PF01406"/>
    </source>
</evidence>
<dbReference type="GO" id="GO:0006423">
    <property type="term" value="P:cysteinyl-tRNA aminoacylation"/>
    <property type="evidence" value="ECO:0007669"/>
    <property type="project" value="UniProtKB-UniRule"/>
</dbReference>
<feature type="binding site" evidence="10">
    <location>
        <position position="215"/>
    </location>
    <ligand>
        <name>Zn(2+)</name>
        <dbReference type="ChEBI" id="CHEBI:29105"/>
    </ligand>
</feature>
<keyword evidence="10" id="KW-0963">Cytoplasm</keyword>
<keyword evidence="7 10" id="KW-0067">ATP-binding</keyword>
<reference evidence="13 14" key="1">
    <citation type="submission" date="2019-08" db="EMBL/GenBank/DDBJ databases">
        <title>Highly reduced genomes of protist endosymbionts show evolutionary convergence.</title>
        <authorList>
            <person name="George E."/>
            <person name="Husnik F."/>
            <person name="Tashyreva D."/>
            <person name="Prokopchuk G."/>
            <person name="Horak A."/>
            <person name="Kwong W.K."/>
            <person name="Lukes J."/>
            <person name="Keeling P.J."/>
        </authorList>
    </citation>
    <scope>NUCLEOTIDE SEQUENCE [LARGE SCALE GENOMIC DNA]</scope>
    <source>
        <strain evidence="13">1605</strain>
    </source>
</reference>
<dbReference type="EC" id="6.1.1.16" evidence="10"/>
<comment type="catalytic activity">
    <reaction evidence="10">
        <text>tRNA(Cys) + L-cysteine + ATP = L-cysteinyl-tRNA(Cys) + AMP + diphosphate</text>
        <dbReference type="Rhea" id="RHEA:17773"/>
        <dbReference type="Rhea" id="RHEA-COMP:9661"/>
        <dbReference type="Rhea" id="RHEA-COMP:9679"/>
        <dbReference type="ChEBI" id="CHEBI:30616"/>
        <dbReference type="ChEBI" id="CHEBI:33019"/>
        <dbReference type="ChEBI" id="CHEBI:35235"/>
        <dbReference type="ChEBI" id="CHEBI:78442"/>
        <dbReference type="ChEBI" id="CHEBI:78517"/>
        <dbReference type="ChEBI" id="CHEBI:456215"/>
        <dbReference type="EC" id="6.1.1.16"/>
    </reaction>
</comment>